<evidence type="ECO:0000313" key="5">
    <source>
        <dbReference type="Proteomes" id="UP000264294"/>
    </source>
</evidence>
<proteinExistence type="predicted"/>
<feature type="transmembrane region" description="Helical" evidence="1">
    <location>
        <begin position="21"/>
        <end position="39"/>
    </location>
</feature>
<dbReference type="Proteomes" id="UP000264294">
    <property type="component" value="Unassembled WGS sequence"/>
</dbReference>
<dbReference type="AlphaFoldDB" id="A0A090Z1K2"/>
<dbReference type="EMBL" id="JMQC01000008">
    <property type="protein sequence ID" value="KFN04253.1"/>
    <property type="molecule type" value="Genomic_DNA"/>
</dbReference>
<name>A0A090Z1K2_9BACI</name>
<comment type="caution">
    <text evidence="2">The sequence shown here is derived from an EMBL/GenBank/DDBJ whole genome shotgun (WGS) entry which is preliminary data.</text>
</comment>
<gene>
    <name evidence="3" type="ORF">D0U04_15555</name>
    <name evidence="2" type="ORF">DJ93_1560</name>
</gene>
<keyword evidence="1" id="KW-0812">Transmembrane</keyword>
<evidence type="ECO:0000313" key="2">
    <source>
        <dbReference type="EMBL" id="KFN04253.1"/>
    </source>
</evidence>
<keyword evidence="1" id="KW-1133">Transmembrane helix</keyword>
<feature type="transmembrane region" description="Helical" evidence="1">
    <location>
        <begin position="45"/>
        <end position="64"/>
    </location>
</feature>
<accession>A0A090Z1K2</accession>
<dbReference type="RefSeq" id="WP_042980195.1">
    <property type="nucleotide sequence ID" value="NZ_JMQC01000008.1"/>
</dbReference>
<protein>
    <submittedName>
        <fullName evidence="2">Putative membrane protein</fullName>
    </submittedName>
</protein>
<dbReference type="EMBL" id="QVOD01000017">
    <property type="protein sequence ID" value="RFT66174.1"/>
    <property type="molecule type" value="Genomic_DNA"/>
</dbReference>
<organism evidence="2 4">
    <name type="scientific">Bacillus clarus</name>
    <dbReference type="NCBI Taxonomy" id="2338372"/>
    <lineage>
        <taxon>Bacteria</taxon>
        <taxon>Bacillati</taxon>
        <taxon>Bacillota</taxon>
        <taxon>Bacilli</taxon>
        <taxon>Bacillales</taxon>
        <taxon>Bacillaceae</taxon>
        <taxon>Bacillus</taxon>
        <taxon>Bacillus cereus group</taxon>
    </lineage>
</organism>
<sequence length="65" mass="7244">MQSMVCTMLSQYYEQRGMVESLLLSIVIIITLGIASQWTAWRFQLPAIVVMVVAGLLIGPVFNIV</sequence>
<evidence type="ECO:0000256" key="1">
    <source>
        <dbReference type="SAM" id="Phobius"/>
    </source>
</evidence>
<evidence type="ECO:0000313" key="3">
    <source>
        <dbReference type="EMBL" id="RFT66174.1"/>
    </source>
</evidence>
<keyword evidence="5" id="KW-1185">Reference proteome</keyword>
<dbReference type="PATRIC" id="fig|1405.8.peg.1748"/>
<evidence type="ECO:0000313" key="4">
    <source>
        <dbReference type="Proteomes" id="UP000029389"/>
    </source>
</evidence>
<keyword evidence="1" id="KW-0472">Membrane</keyword>
<dbReference type="Proteomes" id="UP000029389">
    <property type="component" value="Unassembled WGS sequence"/>
</dbReference>
<reference evidence="2 4" key="1">
    <citation type="submission" date="2014-04" db="EMBL/GenBank/DDBJ databases">
        <authorList>
            <person name="Bishop-Lilly K.A."/>
            <person name="Broomall S.M."/>
            <person name="Chain P.S."/>
            <person name="Chertkov O."/>
            <person name="Coyne S.R."/>
            <person name="Daligault H.E."/>
            <person name="Davenport K.W."/>
            <person name="Erkkila T."/>
            <person name="Frey K.G."/>
            <person name="Gibbons H.S."/>
            <person name="Gu W."/>
            <person name="Jaissle J."/>
            <person name="Johnson S.L."/>
            <person name="Koroleva G.I."/>
            <person name="Ladner J.T."/>
            <person name="Lo C.-C."/>
            <person name="Minogue T.D."/>
            <person name="Munk C."/>
            <person name="Palacios G.F."/>
            <person name="Redden C.L."/>
            <person name="Rosenzweig C.N."/>
            <person name="Scholz M.B."/>
            <person name="Teshima H."/>
            <person name="Xu Y."/>
        </authorList>
    </citation>
    <scope>NUCLEOTIDE SEQUENCE [LARGE SCALE GENOMIC DNA]</scope>
    <source>
        <strain evidence="2 4">BHP</strain>
    </source>
</reference>
<reference evidence="3 5" key="2">
    <citation type="submission" date="2018-08" db="EMBL/GenBank/DDBJ databases">
        <title>Bacillus clarus sp. nov. strain PS00077A.</title>
        <authorList>
            <person name="Mendez Acevedo M."/>
            <person name="Carroll L."/>
            <person name="Mukherjee M."/>
            <person name="Wiedmann M."/>
            <person name="Kovac J."/>
        </authorList>
    </citation>
    <scope>NUCLEOTIDE SEQUENCE [LARGE SCALE GENOMIC DNA]</scope>
    <source>
        <strain evidence="3 5">PS00077A</strain>
    </source>
</reference>